<sequence>MAAANLIGAPRPPAMASPGYGKRSAPDQAPRRRDDFAHLPEREACIASHIDRLPDGAAIDTKTLAATLPAYGQQAVRSGLNALSHAGHLRRVREQVGEGRTQWVFRTYFSRTPRGDAWWACFLAGDVPDVVDSPVAAAPRPTAEVHPDEEPPPRPARTARTAWTARAARSDAYEALAALGRTDARLTLSAAECAALEDLAAEWLARGVTPSDFARTITAGLPDVVHSPGALTRKRLIDKLPPEPVRIARAAAPDAPRRLMECTGCGTPGRPEALPGGLCRPCRGDLSDEPLGATEVEIHARIERLRATLRTRERRRT</sequence>
<organism evidence="2 3">
    <name type="scientific">Streptomyces netropsis</name>
    <name type="common">Streptoverticillium netropsis</name>
    <dbReference type="NCBI Taxonomy" id="55404"/>
    <lineage>
        <taxon>Bacteria</taxon>
        <taxon>Bacillati</taxon>
        <taxon>Actinomycetota</taxon>
        <taxon>Actinomycetes</taxon>
        <taxon>Kitasatosporales</taxon>
        <taxon>Streptomycetaceae</taxon>
        <taxon>Streptomyces</taxon>
    </lineage>
</organism>
<name>A0A7W7LHJ0_STRNE</name>
<dbReference type="AlphaFoldDB" id="A0A7W7LHJ0"/>
<reference evidence="2 3" key="1">
    <citation type="submission" date="2020-08" db="EMBL/GenBank/DDBJ databases">
        <title>Genomic Encyclopedia of Type Strains, Phase III (KMG-III): the genomes of soil and plant-associated and newly described type strains.</title>
        <authorList>
            <person name="Whitman W."/>
        </authorList>
    </citation>
    <scope>NUCLEOTIDE SEQUENCE [LARGE SCALE GENOMIC DNA]</scope>
    <source>
        <strain evidence="2 3">CECT 3265</strain>
    </source>
</reference>
<evidence type="ECO:0000313" key="2">
    <source>
        <dbReference type="EMBL" id="MBB4890159.1"/>
    </source>
</evidence>
<gene>
    <name evidence="2" type="ORF">FHS38_006237</name>
</gene>
<proteinExistence type="predicted"/>
<keyword evidence="3" id="KW-1185">Reference proteome</keyword>
<protein>
    <submittedName>
        <fullName evidence="2">Uncharacterized protein</fullName>
    </submittedName>
</protein>
<comment type="caution">
    <text evidence="2">The sequence shown here is derived from an EMBL/GenBank/DDBJ whole genome shotgun (WGS) entry which is preliminary data.</text>
</comment>
<feature type="region of interest" description="Disordered" evidence="1">
    <location>
        <begin position="1"/>
        <end position="33"/>
    </location>
</feature>
<evidence type="ECO:0000313" key="3">
    <source>
        <dbReference type="Proteomes" id="UP000556436"/>
    </source>
</evidence>
<accession>A0A7W7LHJ0</accession>
<dbReference type="RefSeq" id="WP_229822822.1">
    <property type="nucleotide sequence ID" value="NZ_BMRW01000015.1"/>
</dbReference>
<evidence type="ECO:0000256" key="1">
    <source>
        <dbReference type="SAM" id="MobiDB-lite"/>
    </source>
</evidence>
<dbReference type="EMBL" id="JACHJG010000017">
    <property type="protein sequence ID" value="MBB4890159.1"/>
    <property type="molecule type" value="Genomic_DNA"/>
</dbReference>
<dbReference type="Proteomes" id="UP000556436">
    <property type="component" value="Unassembled WGS sequence"/>
</dbReference>